<evidence type="ECO:0000256" key="6">
    <source>
        <dbReference type="ARBA" id="ARBA00023136"/>
    </source>
</evidence>
<reference evidence="9 17" key="2">
    <citation type="submission" date="2014-07" db="EMBL/GenBank/DDBJ databases">
        <title>Bifidobacterium longum genome.</title>
        <authorList>
            <person name="Yuan J."/>
            <person name="Wei X."/>
            <person name="Li H."/>
            <person name="Liu W."/>
            <person name="Wang X."/>
        </authorList>
    </citation>
    <scope>NUCLEOTIDE SEQUENCE [LARGE SCALE GENOMIC DNA]</scope>
    <source>
        <strain evidence="9 17">BXY01</strain>
    </source>
</reference>
<evidence type="ECO:0000259" key="8">
    <source>
        <dbReference type="PROSITE" id="PS50928"/>
    </source>
</evidence>
<evidence type="ECO:0000313" key="20">
    <source>
        <dbReference type="Proteomes" id="UP000460881"/>
    </source>
</evidence>
<evidence type="ECO:0000256" key="3">
    <source>
        <dbReference type="ARBA" id="ARBA00022475"/>
    </source>
</evidence>
<comment type="similarity">
    <text evidence="7">Belongs to the binding-protein-dependent transport system permease family.</text>
</comment>
<dbReference type="AlphaFoldDB" id="A0A0M3TJB6"/>
<evidence type="ECO:0000313" key="22">
    <source>
        <dbReference type="Proteomes" id="UP000468842"/>
    </source>
</evidence>
<evidence type="ECO:0000313" key="19">
    <source>
        <dbReference type="Proteomes" id="UP000430971"/>
    </source>
</evidence>
<dbReference type="Proteomes" id="UP000460881">
    <property type="component" value="Unassembled WGS sequence"/>
</dbReference>
<feature type="transmembrane region" description="Helical" evidence="7">
    <location>
        <begin position="234"/>
        <end position="251"/>
    </location>
</feature>
<evidence type="ECO:0000256" key="1">
    <source>
        <dbReference type="ARBA" id="ARBA00004651"/>
    </source>
</evidence>
<evidence type="ECO:0000256" key="5">
    <source>
        <dbReference type="ARBA" id="ARBA00022989"/>
    </source>
</evidence>
<organism evidence="12 22">
    <name type="scientific">Bifidobacterium longum</name>
    <dbReference type="NCBI Taxonomy" id="216816"/>
    <lineage>
        <taxon>Bacteria</taxon>
        <taxon>Bacillati</taxon>
        <taxon>Actinomycetota</taxon>
        <taxon>Actinomycetes</taxon>
        <taxon>Bifidobacteriales</taxon>
        <taxon>Bifidobacteriaceae</taxon>
        <taxon>Bifidobacterium</taxon>
    </lineage>
</organism>
<feature type="transmembrane region" description="Helical" evidence="7">
    <location>
        <begin position="9"/>
        <end position="30"/>
    </location>
</feature>
<dbReference type="Proteomes" id="UP000232654">
    <property type="component" value="Unassembled WGS sequence"/>
</dbReference>
<feature type="transmembrane region" description="Helical" evidence="7">
    <location>
        <begin position="169"/>
        <end position="194"/>
    </location>
</feature>
<evidence type="ECO:0000313" key="9">
    <source>
        <dbReference type="EMBL" id="AIF89729.1"/>
    </source>
</evidence>
<evidence type="ECO:0000313" key="13">
    <source>
        <dbReference type="EMBL" id="MDW7545712.1"/>
    </source>
</evidence>
<dbReference type="GO" id="GO:0055085">
    <property type="term" value="P:transmembrane transport"/>
    <property type="evidence" value="ECO:0007669"/>
    <property type="project" value="InterPro"/>
</dbReference>
<keyword evidence="4 7" id="KW-0812">Transmembrane</keyword>
<dbReference type="EMBL" id="WDRC01000005">
    <property type="protein sequence ID" value="KAB7360111.1"/>
    <property type="molecule type" value="Genomic_DNA"/>
</dbReference>
<keyword evidence="5 7" id="KW-1133">Transmembrane helix</keyword>
<evidence type="ECO:0000313" key="15">
    <source>
        <dbReference type="EMBL" id="MZU08137.1"/>
    </source>
</evidence>
<dbReference type="EMBL" id="WDQK01000007">
    <property type="protein sequence ID" value="KAB7395608.1"/>
    <property type="molecule type" value="Genomic_DNA"/>
</dbReference>
<feature type="domain" description="ABC transmembrane type-1" evidence="8">
    <location>
        <begin position="57"/>
        <end position="251"/>
    </location>
</feature>
<reference evidence="19 20" key="4">
    <citation type="journal article" date="2019" name="Nat. Med.">
        <title>A library of human gut bacterial isolates paired with longitudinal multiomics data enables mechanistic microbiome research.</title>
        <authorList>
            <person name="Poyet M."/>
            <person name="Groussin M."/>
            <person name="Gibbons S.M."/>
            <person name="Avila-Pacheco J."/>
            <person name="Jiang X."/>
            <person name="Kearney S.M."/>
            <person name="Perrotta A.R."/>
            <person name="Berdy B."/>
            <person name="Zhao S."/>
            <person name="Lieberman T.D."/>
            <person name="Swanson P.K."/>
            <person name="Smith M."/>
            <person name="Roesemann S."/>
            <person name="Alexander J.E."/>
            <person name="Rich S.A."/>
            <person name="Livny J."/>
            <person name="Vlamakis H."/>
            <person name="Clish C."/>
            <person name="Bullock K."/>
            <person name="Deik A."/>
            <person name="Scott J."/>
            <person name="Pierce K.A."/>
            <person name="Xavier R.J."/>
            <person name="Alm E.J."/>
        </authorList>
    </citation>
    <scope>NUCLEOTIDE SEQUENCE [LARGE SCALE GENOMIC DNA]</scope>
    <source>
        <strain evidence="12 22">BIOML-A37</strain>
        <strain evidence="14 21">BIOML-A395</strain>
        <strain evidence="15">BIOML-A409</strain>
        <strain evidence="11 20">BIOML-A55</strain>
        <strain evidence="10 19">BIOML-A65</strain>
    </source>
</reference>
<dbReference type="Proteomes" id="UP000430971">
    <property type="component" value="Unassembled WGS sequence"/>
</dbReference>
<dbReference type="EMBL" id="CP008885">
    <property type="protein sequence ID" value="AIF89729.1"/>
    <property type="molecule type" value="Genomic_DNA"/>
</dbReference>
<evidence type="ECO:0000313" key="10">
    <source>
        <dbReference type="EMBL" id="KAB7339126.1"/>
    </source>
</evidence>
<dbReference type="RefSeq" id="WP_013140056.1">
    <property type="nucleotide sequence ID" value="NZ_AP022868.1"/>
</dbReference>
<evidence type="ECO:0000313" key="16">
    <source>
        <dbReference type="EMBL" id="PKC91104.1"/>
    </source>
</evidence>
<dbReference type="Pfam" id="PF00528">
    <property type="entry name" value="BPD_transp_1"/>
    <property type="match status" value="1"/>
</dbReference>
<evidence type="ECO:0000313" key="14">
    <source>
        <dbReference type="EMBL" id="MZR88278.1"/>
    </source>
</evidence>
<reference evidence="9 17" key="1">
    <citation type="submission" date="2014-06" db="EMBL/GenBank/DDBJ databases">
        <authorList>
            <person name="Zhao X."/>
        </authorList>
    </citation>
    <scope>NUCLEOTIDE SEQUENCE [LARGE SCALE GENOMIC DNA]</scope>
    <source>
        <strain evidence="9 17">BXY01</strain>
    </source>
</reference>
<keyword evidence="2 7" id="KW-0813">Transport</keyword>
<evidence type="ECO:0000313" key="17">
    <source>
        <dbReference type="Proteomes" id="UP000028505"/>
    </source>
</evidence>
<dbReference type="KEGG" id="blx:GS08_00690"/>
<sequence>MKRKTSATVIMYTVLVFFFVIWIFPIYTAITKSLQAGGWNSYLSVINNKDVHYFRVVFNSFFISVVTAVIVVVITSLAGYAFAKMKFTGSQVIYVLLLACMAVPIASVTMPLFFTIKTFGLTNTYLGMIIPLVAFNALQMLLLWRNYFNGVPDEIIEAARVDGCGSLRIWARILMPISTPMIATTGVLTFVYSWNEYLIPLLLIRDESKYPVTLASTYFMETRSQTPEMVAQEYAALILMTIPSIIVYLISQKWLQSGITAGAVKS</sequence>
<dbReference type="InterPro" id="IPR000515">
    <property type="entry name" value="MetI-like"/>
</dbReference>
<comment type="subcellular location">
    <subcellularLocation>
        <location evidence="1 7">Cell membrane</location>
        <topology evidence="1 7">Multi-pass membrane protein</topology>
    </subcellularLocation>
</comment>
<feature type="transmembrane region" description="Helical" evidence="7">
    <location>
        <begin position="61"/>
        <end position="83"/>
    </location>
</feature>
<dbReference type="PROSITE" id="PS50928">
    <property type="entry name" value="ABC_TM1"/>
    <property type="match status" value="1"/>
</dbReference>
<evidence type="ECO:0000313" key="12">
    <source>
        <dbReference type="EMBL" id="KAB7395608.1"/>
    </source>
</evidence>
<dbReference type="Proteomes" id="UP001272183">
    <property type="component" value="Unassembled WGS sequence"/>
</dbReference>
<dbReference type="GO" id="GO:0005886">
    <property type="term" value="C:plasma membrane"/>
    <property type="evidence" value="ECO:0007669"/>
    <property type="project" value="UniProtKB-SubCell"/>
</dbReference>
<protein>
    <submittedName>
        <fullName evidence="14">ABC transporter permease subunit</fullName>
    </submittedName>
    <submittedName>
        <fullName evidence="12">Carbohydrate ABC transporter permease</fullName>
    </submittedName>
    <submittedName>
        <fullName evidence="9">Sugar ABC transporter permease</fullName>
    </submittedName>
    <submittedName>
        <fullName evidence="16">Sugar-binding protein of ABC transporter system permease</fullName>
    </submittedName>
</protein>
<feature type="transmembrane region" description="Helical" evidence="7">
    <location>
        <begin position="92"/>
        <end position="113"/>
    </location>
</feature>
<dbReference type="PANTHER" id="PTHR43744">
    <property type="entry name" value="ABC TRANSPORTER PERMEASE PROTEIN MG189-RELATED-RELATED"/>
    <property type="match status" value="1"/>
</dbReference>
<evidence type="ECO:0000313" key="11">
    <source>
        <dbReference type="EMBL" id="KAB7360111.1"/>
    </source>
</evidence>
<dbReference type="EMBL" id="PJDT01000004">
    <property type="protein sequence ID" value="PKC91104.1"/>
    <property type="molecule type" value="Genomic_DNA"/>
</dbReference>
<evidence type="ECO:0000313" key="18">
    <source>
        <dbReference type="Proteomes" id="UP000232654"/>
    </source>
</evidence>
<name>A0A0M3TJB6_BIFLN</name>
<reference evidence="16 18" key="3">
    <citation type="submission" date="2017-12" db="EMBL/GenBank/DDBJ databases">
        <title>Bifidobacterium longum APC/DPC strains.</title>
        <authorList>
            <person name="Arboleya S."/>
        </authorList>
    </citation>
    <scope>NUCLEOTIDE SEQUENCE [LARGE SCALE GENOMIC DNA]</scope>
    <source>
        <strain evidence="16 18">APC1503</strain>
    </source>
</reference>
<dbReference type="Proteomes" id="UP000466472">
    <property type="component" value="Unassembled WGS sequence"/>
</dbReference>
<dbReference type="InterPro" id="IPR035906">
    <property type="entry name" value="MetI-like_sf"/>
</dbReference>
<dbReference type="PANTHER" id="PTHR43744:SF12">
    <property type="entry name" value="ABC TRANSPORTER PERMEASE PROTEIN MG189-RELATED"/>
    <property type="match status" value="1"/>
</dbReference>
<dbReference type="EMBL" id="WDRM01000005">
    <property type="protein sequence ID" value="KAB7339126.1"/>
    <property type="molecule type" value="Genomic_DNA"/>
</dbReference>
<dbReference type="EMBL" id="WXEF01000004">
    <property type="protein sequence ID" value="MZR88278.1"/>
    <property type="molecule type" value="Genomic_DNA"/>
</dbReference>
<dbReference type="Gene3D" id="1.10.3720.10">
    <property type="entry name" value="MetI-like"/>
    <property type="match status" value="1"/>
</dbReference>
<evidence type="ECO:0000256" key="2">
    <source>
        <dbReference type="ARBA" id="ARBA00022448"/>
    </source>
</evidence>
<evidence type="ECO:0000256" key="7">
    <source>
        <dbReference type="RuleBase" id="RU363032"/>
    </source>
</evidence>
<gene>
    <name evidence="16" type="ORF">APC1503_0138</name>
    <name evidence="12" type="ORF">GBB40_04615</name>
    <name evidence="11" type="ORF">GBB63_02700</name>
    <name evidence="10" type="ORF">GBB73_03050</name>
    <name evidence="9" type="ORF">GS08_00690</name>
    <name evidence="14" type="ORF">GT999_02925</name>
    <name evidence="15" type="ORF">GUA24_03665</name>
    <name evidence="13" type="ORF">SCX10_02515</name>
</gene>
<evidence type="ECO:0000256" key="4">
    <source>
        <dbReference type="ARBA" id="ARBA00022692"/>
    </source>
</evidence>
<dbReference type="SUPFAM" id="SSF161098">
    <property type="entry name" value="MetI-like"/>
    <property type="match status" value="1"/>
</dbReference>
<dbReference type="Proteomes" id="UP000468842">
    <property type="component" value="Unassembled WGS sequence"/>
</dbReference>
<keyword evidence="3" id="KW-1003">Cell membrane</keyword>
<evidence type="ECO:0000313" key="21">
    <source>
        <dbReference type="Proteomes" id="UP000466472"/>
    </source>
</evidence>
<accession>A0A0M3TJB6</accession>
<keyword evidence="6 7" id="KW-0472">Membrane</keyword>
<proteinExistence type="inferred from homology"/>
<dbReference type="EMBL" id="WXDR01000004">
    <property type="protein sequence ID" value="MZU08137.1"/>
    <property type="molecule type" value="Genomic_DNA"/>
</dbReference>
<reference evidence="13" key="5">
    <citation type="submission" date="2023-10" db="EMBL/GenBank/DDBJ databases">
        <title>Supernatant from a Refined Defined Microbial Community Protects Mice from Clostridioides difficile Infection.</title>
        <authorList>
            <person name="Douchant K."/>
            <person name="He S.-M."/>
            <person name="Noordhof C."/>
            <person name="Greenlaw J."/>
            <person name="Schroeter K."/>
            <person name="Vancuren S.J."/>
            <person name="Sjaarda C."/>
            <person name="Allen-Vercoe E."/>
            <person name="Gloor G.B."/>
            <person name="Vanner S.J."/>
            <person name="Petrof E.O."/>
            <person name="Sheth P.M."/>
            <person name="Guzman M."/>
        </authorList>
    </citation>
    <scope>NUCLEOTIDE SEQUENCE</scope>
    <source>
        <strain evidence="13">16-6-I_4_FM</strain>
    </source>
</reference>
<dbReference type="CDD" id="cd06261">
    <property type="entry name" value="TM_PBP2"/>
    <property type="match status" value="1"/>
</dbReference>
<dbReference type="Proteomes" id="UP000028505">
    <property type="component" value="Chromosome"/>
</dbReference>
<feature type="transmembrane region" description="Helical" evidence="7">
    <location>
        <begin position="125"/>
        <end position="148"/>
    </location>
</feature>
<dbReference type="EMBL" id="JAWUDL010000003">
    <property type="protein sequence ID" value="MDW7545712.1"/>
    <property type="molecule type" value="Genomic_DNA"/>
</dbReference>
<dbReference type="Proteomes" id="UP000638311">
    <property type="component" value="Unassembled WGS sequence"/>
</dbReference>